<dbReference type="Proteomes" id="UP000823388">
    <property type="component" value="Chromosome 5N"/>
</dbReference>
<dbReference type="EMBL" id="CM029046">
    <property type="protein sequence ID" value="KAG2587953.1"/>
    <property type="molecule type" value="Genomic_DNA"/>
</dbReference>
<keyword evidence="4" id="KW-1185">Reference proteome</keyword>
<dbReference type="AlphaFoldDB" id="A0A8T0RTS5"/>
<feature type="region of interest" description="Disordered" evidence="1">
    <location>
        <begin position="114"/>
        <end position="135"/>
    </location>
</feature>
<evidence type="ECO:0000313" key="4">
    <source>
        <dbReference type="Proteomes" id="UP000823388"/>
    </source>
</evidence>
<proteinExistence type="predicted"/>
<name>A0A8T0RTS5_PANVG</name>
<evidence type="ECO:0000259" key="2">
    <source>
        <dbReference type="Pfam" id="PF24758"/>
    </source>
</evidence>
<dbReference type="PANTHER" id="PTHR34145">
    <property type="entry name" value="OS02G0105600 PROTEIN"/>
    <property type="match status" value="1"/>
</dbReference>
<reference evidence="3" key="1">
    <citation type="submission" date="2020-05" db="EMBL/GenBank/DDBJ databases">
        <title>WGS assembly of Panicum virgatum.</title>
        <authorList>
            <person name="Lovell J.T."/>
            <person name="Jenkins J."/>
            <person name="Shu S."/>
            <person name="Juenger T.E."/>
            <person name="Schmutz J."/>
        </authorList>
    </citation>
    <scope>NUCLEOTIDE SEQUENCE</scope>
    <source>
        <strain evidence="3">AP13</strain>
    </source>
</reference>
<dbReference type="InterPro" id="IPR055411">
    <property type="entry name" value="LRR_FXL15/At3g58940/PEG3-like"/>
</dbReference>
<comment type="caution">
    <text evidence="3">The sequence shown here is derived from an EMBL/GenBank/DDBJ whole genome shotgun (WGS) entry which is preliminary data.</text>
</comment>
<dbReference type="Gene3D" id="3.80.10.10">
    <property type="entry name" value="Ribonuclease Inhibitor"/>
    <property type="match status" value="1"/>
</dbReference>
<sequence>MESHSRSHRQRRRRSSAGAAEEDRLSSLPDDLLRALPLRHAARTSALSRQWAHRWLRELAASPVLDLTDRDFARGQLPARAAATVVGHCLRLHAELGAPLHAFRVVRAPPAPSGLVGGGATHSGGTPSGGGAREVEVDLAPPSQEDEEGVPAHDDRRTAALLELPGDVFQARNSLERLALGGFSLRAVLLHAAGLDGLRSLSLSHADVTDEAVRGVLTGCPALESLTLSCCHRLTSVSVASERLRVLELAGCRAVRELRVVAAPALESLTFYGPAYVKEDDDDGWYDGPVAFYAGAAATPALRDAYLSHLGCEFDFGAGSAYPSLYNAVAHARILTTCSVGLLLLHVAYVDGEAEHIDTPNLEELQLVMSFYYQEVDRLFSLFAVTSLPVLRRLFVRLSSLADVHYGGPRSSAAAAAGVVFDQLTLIKVVNLRGTVRHELRLLRFLLTRAPSQLVLVTAEGEGAPGDEELEAMRKRVSGLRKASRRARISVCRPNEDDSPNPAHTRFFHE</sequence>
<evidence type="ECO:0000313" key="3">
    <source>
        <dbReference type="EMBL" id="KAG2587953.1"/>
    </source>
</evidence>
<feature type="compositionally biased region" description="Gly residues" evidence="1">
    <location>
        <begin position="115"/>
        <end position="132"/>
    </location>
</feature>
<dbReference type="InterPro" id="IPR032675">
    <property type="entry name" value="LRR_dom_sf"/>
</dbReference>
<feature type="region of interest" description="Disordered" evidence="1">
    <location>
        <begin position="1"/>
        <end position="24"/>
    </location>
</feature>
<evidence type="ECO:0000256" key="1">
    <source>
        <dbReference type="SAM" id="MobiDB-lite"/>
    </source>
</evidence>
<dbReference type="Pfam" id="PF24758">
    <property type="entry name" value="LRR_At5g56370"/>
    <property type="match status" value="1"/>
</dbReference>
<protein>
    <recommendedName>
        <fullName evidence="2">F-box/LRR-repeat protein 15/At3g58940/PEG3-like LRR domain-containing protein</fullName>
    </recommendedName>
</protein>
<feature type="compositionally biased region" description="Basic residues" evidence="1">
    <location>
        <begin position="1"/>
        <end position="15"/>
    </location>
</feature>
<feature type="domain" description="F-box/LRR-repeat protein 15/At3g58940/PEG3-like LRR" evidence="2">
    <location>
        <begin position="159"/>
        <end position="277"/>
    </location>
</feature>
<dbReference type="PANTHER" id="PTHR34145:SF65">
    <property type="entry name" value="FBD DOMAIN-CONTAINING PROTEIN"/>
    <property type="match status" value="1"/>
</dbReference>
<gene>
    <name evidence="3" type="ORF">PVAP13_5NG188500</name>
</gene>
<dbReference type="InterPro" id="IPR053772">
    <property type="entry name" value="At1g61320/At1g61330-like"/>
</dbReference>
<dbReference type="SUPFAM" id="SSF52047">
    <property type="entry name" value="RNI-like"/>
    <property type="match status" value="1"/>
</dbReference>
<organism evidence="3 4">
    <name type="scientific">Panicum virgatum</name>
    <name type="common">Blackwell switchgrass</name>
    <dbReference type="NCBI Taxonomy" id="38727"/>
    <lineage>
        <taxon>Eukaryota</taxon>
        <taxon>Viridiplantae</taxon>
        <taxon>Streptophyta</taxon>
        <taxon>Embryophyta</taxon>
        <taxon>Tracheophyta</taxon>
        <taxon>Spermatophyta</taxon>
        <taxon>Magnoliopsida</taxon>
        <taxon>Liliopsida</taxon>
        <taxon>Poales</taxon>
        <taxon>Poaceae</taxon>
        <taxon>PACMAD clade</taxon>
        <taxon>Panicoideae</taxon>
        <taxon>Panicodae</taxon>
        <taxon>Paniceae</taxon>
        <taxon>Panicinae</taxon>
        <taxon>Panicum</taxon>
        <taxon>Panicum sect. Hiantes</taxon>
    </lineage>
</organism>
<accession>A0A8T0RTS5</accession>